<evidence type="ECO:0000259" key="14">
    <source>
        <dbReference type="Pfam" id="PF00224"/>
    </source>
</evidence>
<dbReference type="PRINTS" id="PR01050">
    <property type="entry name" value="PYRUVTKNASE"/>
</dbReference>
<dbReference type="GO" id="GO:0000287">
    <property type="term" value="F:magnesium ion binding"/>
    <property type="evidence" value="ECO:0007669"/>
    <property type="project" value="UniProtKB-UniRule"/>
</dbReference>
<evidence type="ECO:0000313" key="17">
    <source>
        <dbReference type="Proteomes" id="UP000503840"/>
    </source>
</evidence>
<dbReference type="UniPathway" id="UPA00109">
    <property type="reaction ID" value="UER00188"/>
</dbReference>
<evidence type="ECO:0000259" key="15">
    <source>
        <dbReference type="Pfam" id="PF02887"/>
    </source>
</evidence>
<keyword evidence="7 13" id="KW-0418">Kinase</keyword>
<keyword evidence="17" id="KW-1185">Reference proteome</keyword>
<evidence type="ECO:0000256" key="7">
    <source>
        <dbReference type="ARBA" id="ARBA00022777"/>
    </source>
</evidence>
<evidence type="ECO:0000256" key="5">
    <source>
        <dbReference type="ARBA" id="ARBA00022723"/>
    </source>
</evidence>
<evidence type="ECO:0000313" key="16">
    <source>
        <dbReference type="EMBL" id="GFM33226.1"/>
    </source>
</evidence>
<keyword evidence="8" id="KW-0067">ATP-binding</keyword>
<keyword evidence="5" id="KW-0479">Metal-binding</keyword>
<feature type="domain" description="Pyruvate kinase barrel" evidence="14">
    <location>
        <begin position="2"/>
        <end position="326"/>
    </location>
</feature>
<dbReference type="InterPro" id="IPR015806">
    <property type="entry name" value="Pyrv_Knase_insert_dom_sf"/>
</dbReference>
<keyword evidence="10 13" id="KW-0324">Glycolysis</keyword>
<evidence type="ECO:0000256" key="13">
    <source>
        <dbReference type="RuleBase" id="RU000504"/>
    </source>
</evidence>
<evidence type="ECO:0000256" key="8">
    <source>
        <dbReference type="ARBA" id="ARBA00022840"/>
    </source>
</evidence>
<comment type="catalytic activity">
    <reaction evidence="13">
        <text>pyruvate + ATP = phosphoenolpyruvate + ADP + H(+)</text>
        <dbReference type="Rhea" id="RHEA:18157"/>
        <dbReference type="ChEBI" id="CHEBI:15361"/>
        <dbReference type="ChEBI" id="CHEBI:15378"/>
        <dbReference type="ChEBI" id="CHEBI:30616"/>
        <dbReference type="ChEBI" id="CHEBI:58702"/>
        <dbReference type="ChEBI" id="CHEBI:456216"/>
        <dbReference type="EC" id="2.7.1.40"/>
    </reaction>
</comment>
<dbReference type="SUPFAM" id="SSF50800">
    <property type="entry name" value="PK beta-barrel domain-like"/>
    <property type="match status" value="1"/>
</dbReference>
<sequence length="473" mass="51690">MKTKIIATLGPASTKIEIMRAMVENGVRIFRLNFSHSSADGFVEALKLIRQLEQELETPLTAMGDLCGPKTRIGTVADSPRQISKGETMLLGVPEEAAAAEGRLFLPLDFPELLIGLEEGMRVILADGLLQLNVTKVLAKDRLFELEAKNAGLLTSNKGITFPGKFHPVAALTNKDRIDVCEGLALGLDAFAISFVQTAQDLRDLIEEMERCGRRVPIIAKIERQNAVDNIESLLELADAIMVARGDLALECPLAEVPTIQKRLIRACRHAQKPVIVATQMMLSMVNNVVPTRAEASDVTNAMVDGADCVMLSEETAIGANPLEVVKTIHEISVAAEGYFHERMQTPWLPREGSNNGKHMAYASCLLAQNFGAVALVCHTESGLTARNISSRRPRHEIHALSPVVSTVKALNFVWGVSPLLCTEAEARHTTRLKNFVHNSPKFNDGDVVVLSTHSADLTLSEPRTNKIEIFQK</sequence>
<evidence type="ECO:0000256" key="1">
    <source>
        <dbReference type="ARBA" id="ARBA00004997"/>
    </source>
</evidence>
<dbReference type="SUPFAM" id="SSF51621">
    <property type="entry name" value="Phosphoenolpyruvate/pyruvate domain"/>
    <property type="match status" value="1"/>
</dbReference>
<dbReference type="EMBL" id="BLVO01000013">
    <property type="protein sequence ID" value="GFM33226.1"/>
    <property type="molecule type" value="Genomic_DNA"/>
</dbReference>
<dbReference type="InterPro" id="IPR040442">
    <property type="entry name" value="Pyrv_kinase-like_dom_sf"/>
</dbReference>
<dbReference type="InterPro" id="IPR015795">
    <property type="entry name" value="Pyrv_Knase_C"/>
</dbReference>
<dbReference type="Pfam" id="PF02887">
    <property type="entry name" value="PK_C"/>
    <property type="match status" value="1"/>
</dbReference>
<name>A0A7J0BHT0_9BACT</name>
<evidence type="ECO:0000256" key="3">
    <source>
        <dbReference type="ARBA" id="ARBA00012142"/>
    </source>
</evidence>
<dbReference type="InterPro" id="IPR015813">
    <property type="entry name" value="Pyrv/PenolPyrv_kinase-like_dom"/>
</dbReference>
<organism evidence="16 17">
    <name type="scientific">Desulfovibrio subterraneus</name>
    <dbReference type="NCBI Taxonomy" id="2718620"/>
    <lineage>
        <taxon>Bacteria</taxon>
        <taxon>Pseudomonadati</taxon>
        <taxon>Thermodesulfobacteriota</taxon>
        <taxon>Desulfovibrionia</taxon>
        <taxon>Desulfovibrionales</taxon>
        <taxon>Desulfovibrionaceae</taxon>
        <taxon>Desulfovibrio</taxon>
    </lineage>
</organism>
<dbReference type="GO" id="GO:0030955">
    <property type="term" value="F:potassium ion binding"/>
    <property type="evidence" value="ECO:0007669"/>
    <property type="project" value="UniProtKB-UniRule"/>
</dbReference>
<reference evidence="16 17" key="1">
    <citation type="submission" date="2020-05" db="EMBL/GenBank/DDBJ databases">
        <title>Draft genome sequence of Desulfovibrio sp. strain HN2T.</title>
        <authorList>
            <person name="Ueno A."/>
            <person name="Tamazawa S."/>
            <person name="Tamamura S."/>
            <person name="Murakami T."/>
            <person name="Kiyama T."/>
            <person name="Inomata H."/>
            <person name="Amano Y."/>
            <person name="Miyakawa K."/>
            <person name="Tamaki H."/>
            <person name="Naganuma T."/>
            <person name="Kaneko K."/>
        </authorList>
    </citation>
    <scope>NUCLEOTIDE SEQUENCE [LARGE SCALE GENOMIC DNA]</scope>
    <source>
        <strain evidence="16 17">HN2</strain>
    </source>
</reference>
<protein>
    <recommendedName>
        <fullName evidence="3 12">Pyruvate kinase</fullName>
        <ecNumber evidence="3 12">2.7.1.40</ecNumber>
    </recommendedName>
</protein>
<dbReference type="InterPro" id="IPR001697">
    <property type="entry name" value="Pyr_Knase"/>
</dbReference>
<comment type="similarity">
    <text evidence="2 13">Belongs to the pyruvate kinase family.</text>
</comment>
<evidence type="ECO:0000256" key="11">
    <source>
        <dbReference type="ARBA" id="ARBA00023317"/>
    </source>
</evidence>
<dbReference type="GO" id="GO:0005524">
    <property type="term" value="F:ATP binding"/>
    <property type="evidence" value="ECO:0007669"/>
    <property type="project" value="UniProtKB-KW"/>
</dbReference>
<dbReference type="NCBIfam" id="TIGR01064">
    <property type="entry name" value="pyruv_kin"/>
    <property type="match status" value="1"/>
</dbReference>
<dbReference type="Pfam" id="PF00224">
    <property type="entry name" value="PK"/>
    <property type="match status" value="1"/>
</dbReference>
<dbReference type="Proteomes" id="UP000503840">
    <property type="component" value="Unassembled WGS sequence"/>
</dbReference>
<comment type="pathway">
    <text evidence="1 13">Carbohydrate degradation; glycolysis; pyruvate from D-glyceraldehyde 3-phosphate: step 5/5.</text>
</comment>
<keyword evidence="6" id="KW-0547">Nucleotide-binding</keyword>
<dbReference type="InterPro" id="IPR011037">
    <property type="entry name" value="Pyrv_Knase-like_insert_dom_sf"/>
</dbReference>
<proteinExistence type="inferred from homology"/>
<evidence type="ECO:0000256" key="10">
    <source>
        <dbReference type="ARBA" id="ARBA00023152"/>
    </source>
</evidence>
<keyword evidence="4 13" id="KW-0808">Transferase</keyword>
<evidence type="ECO:0000256" key="12">
    <source>
        <dbReference type="NCBIfam" id="TIGR01064"/>
    </source>
</evidence>
<dbReference type="RefSeq" id="WP_243452115.1">
    <property type="nucleotide sequence ID" value="NZ_BLVO01000013.1"/>
</dbReference>
<evidence type="ECO:0000256" key="4">
    <source>
        <dbReference type="ARBA" id="ARBA00022679"/>
    </source>
</evidence>
<feature type="domain" description="Pyruvate kinase C-terminal" evidence="15">
    <location>
        <begin position="360"/>
        <end position="451"/>
    </location>
</feature>
<dbReference type="GO" id="GO:0016301">
    <property type="term" value="F:kinase activity"/>
    <property type="evidence" value="ECO:0007669"/>
    <property type="project" value="UniProtKB-KW"/>
</dbReference>
<evidence type="ECO:0000256" key="2">
    <source>
        <dbReference type="ARBA" id="ARBA00008663"/>
    </source>
</evidence>
<keyword evidence="11 16" id="KW-0670">Pyruvate</keyword>
<gene>
    <name evidence="16" type="primary">pyk_2</name>
    <name evidence="16" type="ORF">DSM101010T_15910</name>
</gene>
<evidence type="ECO:0000256" key="9">
    <source>
        <dbReference type="ARBA" id="ARBA00022842"/>
    </source>
</evidence>
<dbReference type="Gene3D" id="2.40.33.10">
    <property type="entry name" value="PK beta-barrel domain-like"/>
    <property type="match status" value="1"/>
</dbReference>
<evidence type="ECO:0000256" key="6">
    <source>
        <dbReference type="ARBA" id="ARBA00022741"/>
    </source>
</evidence>
<dbReference type="PANTHER" id="PTHR11817">
    <property type="entry name" value="PYRUVATE KINASE"/>
    <property type="match status" value="1"/>
</dbReference>
<dbReference type="InterPro" id="IPR015793">
    <property type="entry name" value="Pyrv_Knase_brl"/>
</dbReference>
<dbReference type="SUPFAM" id="SSF52935">
    <property type="entry name" value="PK C-terminal domain-like"/>
    <property type="match status" value="1"/>
</dbReference>
<dbReference type="GO" id="GO:0004743">
    <property type="term" value="F:pyruvate kinase activity"/>
    <property type="evidence" value="ECO:0007669"/>
    <property type="project" value="UniProtKB-UniRule"/>
</dbReference>
<keyword evidence="9 13" id="KW-0460">Magnesium</keyword>
<dbReference type="EC" id="2.7.1.40" evidence="3 12"/>
<dbReference type="Gene3D" id="3.40.1380.20">
    <property type="entry name" value="Pyruvate kinase, C-terminal domain"/>
    <property type="match status" value="1"/>
</dbReference>
<comment type="caution">
    <text evidence="16">The sequence shown here is derived from an EMBL/GenBank/DDBJ whole genome shotgun (WGS) entry which is preliminary data.</text>
</comment>
<accession>A0A7J0BHT0</accession>
<dbReference type="InterPro" id="IPR036918">
    <property type="entry name" value="Pyrv_Knase_C_sf"/>
</dbReference>
<dbReference type="AlphaFoldDB" id="A0A7J0BHT0"/>
<dbReference type="Gene3D" id="3.20.20.60">
    <property type="entry name" value="Phosphoenolpyruvate-binding domains"/>
    <property type="match status" value="1"/>
</dbReference>